<name>A0ABS4F2Q3_9CLOT</name>
<comment type="caution">
    <text evidence="2">The sequence shown here is derived from an EMBL/GenBank/DDBJ whole genome shotgun (WGS) entry which is preliminary data.</text>
</comment>
<gene>
    <name evidence="2" type="ORF">J2Z53_002142</name>
</gene>
<dbReference type="EMBL" id="JAGGJZ010000007">
    <property type="protein sequence ID" value="MBP1890542.1"/>
    <property type="molecule type" value="Genomic_DNA"/>
</dbReference>
<evidence type="ECO:0000256" key="1">
    <source>
        <dbReference type="SAM" id="Phobius"/>
    </source>
</evidence>
<feature type="transmembrane region" description="Helical" evidence="1">
    <location>
        <begin position="89"/>
        <end position="107"/>
    </location>
</feature>
<keyword evidence="3" id="KW-1185">Reference proteome</keyword>
<protein>
    <submittedName>
        <fullName evidence="2">Membrane-associated HD superfamily phosphohydrolase</fullName>
    </submittedName>
</protein>
<evidence type="ECO:0000313" key="3">
    <source>
        <dbReference type="Proteomes" id="UP000783390"/>
    </source>
</evidence>
<proteinExistence type="predicted"/>
<evidence type="ECO:0000313" key="2">
    <source>
        <dbReference type="EMBL" id="MBP1890542.1"/>
    </source>
</evidence>
<keyword evidence="1" id="KW-0812">Transmembrane</keyword>
<feature type="transmembrane region" description="Helical" evidence="1">
    <location>
        <begin position="37"/>
        <end position="55"/>
    </location>
</feature>
<accession>A0ABS4F2Q3</accession>
<keyword evidence="1" id="KW-0472">Membrane</keyword>
<organism evidence="2 3">
    <name type="scientific">Clostridium moniliforme</name>
    <dbReference type="NCBI Taxonomy" id="39489"/>
    <lineage>
        <taxon>Bacteria</taxon>
        <taxon>Bacillati</taxon>
        <taxon>Bacillota</taxon>
        <taxon>Clostridia</taxon>
        <taxon>Eubacteriales</taxon>
        <taxon>Clostridiaceae</taxon>
        <taxon>Clostridium</taxon>
    </lineage>
</organism>
<feature type="transmembrane region" description="Helical" evidence="1">
    <location>
        <begin position="64"/>
        <end position="83"/>
    </location>
</feature>
<dbReference type="RefSeq" id="WP_209797457.1">
    <property type="nucleotide sequence ID" value="NZ_JAGGJZ010000007.1"/>
</dbReference>
<keyword evidence="1" id="KW-1133">Transmembrane helix</keyword>
<sequence length="110" mass="12607">MNKYIQKIISLSLIILIFLLSLNHFKIIEFSKILKESFSFITLILIIISSISVVNSKKPGIYKFINYIILITAILGGILVIIYSKLNLSVYLCILFTLIYALIDMLYKKA</sequence>
<dbReference type="Proteomes" id="UP000783390">
    <property type="component" value="Unassembled WGS sequence"/>
</dbReference>
<feature type="transmembrane region" description="Helical" evidence="1">
    <location>
        <begin position="7"/>
        <end position="25"/>
    </location>
</feature>
<reference evidence="2 3" key="1">
    <citation type="submission" date="2021-03" db="EMBL/GenBank/DDBJ databases">
        <title>Genomic Encyclopedia of Type Strains, Phase IV (KMG-IV): sequencing the most valuable type-strain genomes for metagenomic binning, comparative biology and taxonomic classification.</title>
        <authorList>
            <person name="Goeker M."/>
        </authorList>
    </citation>
    <scope>NUCLEOTIDE SEQUENCE [LARGE SCALE GENOMIC DNA]</scope>
    <source>
        <strain evidence="2 3">DSM 3984</strain>
    </source>
</reference>